<dbReference type="GO" id="GO:0003677">
    <property type="term" value="F:DNA binding"/>
    <property type="evidence" value="ECO:0007669"/>
    <property type="project" value="InterPro"/>
</dbReference>
<keyword evidence="3" id="KW-1185">Reference proteome</keyword>
<dbReference type="Gene3D" id="1.25.40.10">
    <property type="entry name" value="Tetratricopeptide repeat domain"/>
    <property type="match status" value="1"/>
</dbReference>
<dbReference type="InterPro" id="IPR010057">
    <property type="entry name" value="Transcription_activator_Rgg_C"/>
</dbReference>
<dbReference type="PROSITE" id="PS50943">
    <property type="entry name" value="HTH_CROC1"/>
    <property type="match status" value="1"/>
</dbReference>
<dbReference type="Pfam" id="PF01381">
    <property type="entry name" value="HTH_3"/>
    <property type="match status" value="1"/>
</dbReference>
<evidence type="ECO:0000313" key="2">
    <source>
        <dbReference type="EMBL" id="SDQ47148.1"/>
    </source>
</evidence>
<dbReference type="InterPro" id="IPR010982">
    <property type="entry name" value="Lambda_DNA-bd_dom_sf"/>
</dbReference>
<dbReference type="OrthoDB" id="2360592at2"/>
<dbReference type="SUPFAM" id="SSF47413">
    <property type="entry name" value="lambda repressor-like DNA-binding domains"/>
    <property type="match status" value="1"/>
</dbReference>
<proteinExistence type="predicted"/>
<dbReference type="CDD" id="cd00093">
    <property type="entry name" value="HTH_XRE"/>
    <property type="match status" value="1"/>
</dbReference>
<dbReference type="InterPro" id="IPR001387">
    <property type="entry name" value="Cro/C1-type_HTH"/>
</dbReference>
<feature type="domain" description="HTH cro/C1-type" evidence="1">
    <location>
        <begin position="12"/>
        <end position="65"/>
    </location>
</feature>
<dbReference type="RefSeq" id="WP_089978222.1">
    <property type="nucleotide sequence ID" value="NZ_CP084916.1"/>
</dbReference>
<dbReference type="Proteomes" id="UP000199481">
    <property type="component" value="Unassembled WGS sequence"/>
</dbReference>
<name>A0A1H1B584_9LACT</name>
<organism evidence="2 3">
    <name type="scientific">Carnobacterium viridans</name>
    <dbReference type="NCBI Taxonomy" id="174587"/>
    <lineage>
        <taxon>Bacteria</taxon>
        <taxon>Bacillati</taxon>
        <taxon>Bacillota</taxon>
        <taxon>Bacilli</taxon>
        <taxon>Lactobacillales</taxon>
        <taxon>Carnobacteriaceae</taxon>
        <taxon>Carnobacterium</taxon>
    </lineage>
</organism>
<dbReference type="InterPro" id="IPR053163">
    <property type="entry name" value="HTH-type_regulator_Rgg"/>
</dbReference>
<dbReference type="Pfam" id="PF21259">
    <property type="entry name" value="Rgg_C"/>
    <property type="match status" value="1"/>
</dbReference>
<dbReference type="AlphaFoldDB" id="A0A1H1B584"/>
<evidence type="ECO:0000313" key="3">
    <source>
        <dbReference type="Proteomes" id="UP000199481"/>
    </source>
</evidence>
<protein>
    <submittedName>
        <fullName evidence="2">Helix-turn-helix domain-containing protein</fullName>
    </submittedName>
</protein>
<accession>A0A1H1B584</accession>
<evidence type="ECO:0000259" key="1">
    <source>
        <dbReference type="PROSITE" id="PS50943"/>
    </source>
</evidence>
<dbReference type="PANTHER" id="PTHR37038">
    <property type="entry name" value="TRANSCRIPTIONAL REGULATOR-RELATED"/>
    <property type="match status" value="1"/>
</dbReference>
<reference evidence="3" key="1">
    <citation type="submission" date="2016-10" db="EMBL/GenBank/DDBJ databases">
        <authorList>
            <person name="Varghese N."/>
            <person name="Submissions S."/>
        </authorList>
    </citation>
    <scope>NUCLEOTIDE SEQUENCE [LARGE SCALE GENOMIC DNA]</scope>
    <source>
        <strain evidence="3">MPL-11</strain>
    </source>
</reference>
<dbReference type="EMBL" id="FNJW01000008">
    <property type="protein sequence ID" value="SDQ47148.1"/>
    <property type="molecule type" value="Genomic_DNA"/>
</dbReference>
<dbReference type="PANTHER" id="PTHR37038:SF13">
    <property type="entry name" value="HTH CRO_C1-TYPE DOMAIN-CONTAINING PROTEIN"/>
    <property type="match status" value="1"/>
</dbReference>
<dbReference type="SMART" id="SM00530">
    <property type="entry name" value="HTH_XRE"/>
    <property type="match status" value="1"/>
</dbReference>
<dbReference type="InterPro" id="IPR011990">
    <property type="entry name" value="TPR-like_helical_dom_sf"/>
</dbReference>
<sequence length="302" mass="35865">MTHIRQSFGKEFKKIRENKGYTQQYVAKEAMARSTYTKFESDSIVPTITKYFQILNNLDMTHEEFNYIHNHYQLKGKDAILYQFKTMAVNNDLNTLMNIRETTKNYLNEHEDNVVQDIFYICDALITLSKTNDLSQAAPYAEKVWHRIAQLDKWYLIELRLLNNILFFFNFDTSHFISKRALIELEHYKHFHEAIELKLAYSMNLIYLLMENHNYQQALEKSDSLIRLSKEKGRYRILGVVYVRKGIILTKLKKSTTETEGWIQKGFNLLEAIEDLSLIEELKKEVLYYMNAHTKDLIIKST</sequence>
<gene>
    <name evidence="2" type="ORF">SAMN04487752_2435</name>
</gene>